<evidence type="ECO:0000259" key="8">
    <source>
        <dbReference type="Pfam" id="PF08240"/>
    </source>
</evidence>
<dbReference type="InterPro" id="IPR011032">
    <property type="entry name" value="GroES-like_sf"/>
</dbReference>
<evidence type="ECO:0000313" key="9">
    <source>
        <dbReference type="EMBL" id="KAK9709554.1"/>
    </source>
</evidence>
<dbReference type="InterPro" id="IPR036291">
    <property type="entry name" value="NAD(P)-bd_dom_sf"/>
</dbReference>
<evidence type="ECO:0000256" key="3">
    <source>
        <dbReference type="ARBA" id="ARBA00022723"/>
    </source>
</evidence>
<evidence type="ECO:0000256" key="6">
    <source>
        <dbReference type="RuleBase" id="RU361277"/>
    </source>
</evidence>
<dbReference type="SUPFAM" id="SSF50129">
    <property type="entry name" value="GroES-like"/>
    <property type="match status" value="1"/>
</dbReference>
<comment type="similarity">
    <text evidence="2 6">Belongs to the zinc-containing alcohol dehydrogenase family.</text>
</comment>
<evidence type="ECO:0000256" key="1">
    <source>
        <dbReference type="ARBA" id="ARBA00001947"/>
    </source>
</evidence>
<dbReference type="EMBL" id="JASJQH010007402">
    <property type="protein sequence ID" value="KAK9709554.1"/>
    <property type="molecule type" value="Genomic_DNA"/>
</dbReference>
<keyword evidence="3 6" id="KW-0479">Metal-binding</keyword>
<dbReference type="PANTHER" id="PTHR42940">
    <property type="entry name" value="ALCOHOL DEHYDROGENASE 1-RELATED"/>
    <property type="match status" value="1"/>
</dbReference>
<organism evidence="9 10">
    <name type="scientific">Basidiobolus ranarum</name>
    <dbReference type="NCBI Taxonomy" id="34480"/>
    <lineage>
        <taxon>Eukaryota</taxon>
        <taxon>Fungi</taxon>
        <taxon>Fungi incertae sedis</taxon>
        <taxon>Zoopagomycota</taxon>
        <taxon>Entomophthoromycotina</taxon>
        <taxon>Basidiobolomycetes</taxon>
        <taxon>Basidiobolales</taxon>
        <taxon>Basidiobolaceae</taxon>
        <taxon>Basidiobolus</taxon>
    </lineage>
</organism>
<evidence type="ECO:0000313" key="10">
    <source>
        <dbReference type="Proteomes" id="UP001479436"/>
    </source>
</evidence>
<dbReference type="Gene3D" id="3.90.180.10">
    <property type="entry name" value="Medium-chain alcohol dehydrogenases, catalytic domain"/>
    <property type="match status" value="1"/>
</dbReference>
<keyword evidence="10" id="KW-1185">Reference proteome</keyword>
<dbReference type="Proteomes" id="UP001479436">
    <property type="component" value="Unassembled WGS sequence"/>
</dbReference>
<evidence type="ECO:0008006" key="11">
    <source>
        <dbReference type="Google" id="ProtNLM"/>
    </source>
</evidence>
<dbReference type="Pfam" id="PF08240">
    <property type="entry name" value="ADH_N"/>
    <property type="match status" value="1"/>
</dbReference>
<dbReference type="PANTHER" id="PTHR42940:SF7">
    <property type="entry name" value="ALCOHOL DEHYDROGENASE-LIKE N-TERMINAL DOMAIN-CONTAINING PROTEIN"/>
    <property type="match status" value="1"/>
</dbReference>
<sequence>MSMKCAVFNHLGGHLEIVEKPIPTPGPGSRLKRAAFVIGTFASITGYFVHGLMPGLGYPRIPGHEVVGRIQQMGEMVSSLYKVGMRIGVGWSGGYCGECEACHRGTFVDCDKYWVTGAKQDGGYVQYMVVRQSACCRIPEELSSVEAAPLLCAGITVYNSIRNMNNIHPGDVCAVVGIGGLGHLAIQYSKKFGYRTVALSSSANKKDLANELGAHVYIDQSSQDAVVELQKLGGAKLIIVTAPGGDVSKLVDGLAFDGTLLIVSMLPEPLKIDSTSLIVKRAQIRGWPSGTQADAEDALNFSALTNTKPLIKPGTNTKPLIKPGRLTKI</sequence>
<evidence type="ECO:0000256" key="5">
    <source>
        <dbReference type="ARBA" id="ARBA00023002"/>
    </source>
</evidence>
<dbReference type="InterPro" id="IPR002328">
    <property type="entry name" value="ADH_Zn_CS"/>
</dbReference>
<name>A0ABR2VXX9_9FUNG</name>
<comment type="caution">
    <text evidence="9">The sequence shown here is derived from an EMBL/GenBank/DDBJ whole genome shotgun (WGS) entry which is preliminary data.</text>
</comment>
<keyword evidence="5" id="KW-0560">Oxidoreductase</keyword>
<dbReference type="PROSITE" id="PS00059">
    <property type="entry name" value="ADH_ZINC"/>
    <property type="match status" value="1"/>
</dbReference>
<protein>
    <recommendedName>
        <fullName evidence="11">Alcohol dehydrogenase</fullName>
    </recommendedName>
</protein>
<proteinExistence type="inferred from homology"/>
<dbReference type="SUPFAM" id="SSF51735">
    <property type="entry name" value="NAD(P)-binding Rossmann-fold domains"/>
    <property type="match status" value="1"/>
</dbReference>
<accession>A0ABR2VXX9</accession>
<gene>
    <name evidence="9" type="ORF">K7432_008955</name>
</gene>
<feature type="domain" description="Alcohol dehydrogenase-like C-terminal" evidence="7">
    <location>
        <begin position="180"/>
        <end position="301"/>
    </location>
</feature>
<evidence type="ECO:0000256" key="4">
    <source>
        <dbReference type="ARBA" id="ARBA00022833"/>
    </source>
</evidence>
<comment type="cofactor">
    <cofactor evidence="1 6">
        <name>Zn(2+)</name>
        <dbReference type="ChEBI" id="CHEBI:29105"/>
    </cofactor>
</comment>
<dbReference type="Gene3D" id="3.40.50.720">
    <property type="entry name" value="NAD(P)-binding Rossmann-like Domain"/>
    <property type="match status" value="1"/>
</dbReference>
<keyword evidence="4 6" id="KW-0862">Zinc</keyword>
<reference evidence="9 10" key="1">
    <citation type="submission" date="2023-04" db="EMBL/GenBank/DDBJ databases">
        <title>Genome of Basidiobolus ranarum AG-B5.</title>
        <authorList>
            <person name="Stajich J.E."/>
            <person name="Carter-House D."/>
            <person name="Gryganskyi A."/>
        </authorList>
    </citation>
    <scope>NUCLEOTIDE SEQUENCE [LARGE SCALE GENOMIC DNA]</scope>
    <source>
        <strain evidence="9 10">AG-B5</strain>
    </source>
</reference>
<evidence type="ECO:0000259" key="7">
    <source>
        <dbReference type="Pfam" id="PF00107"/>
    </source>
</evidence>
<dbReference type="InterPro" id="IPR013149">
    <property type="entry name" value="ADH-like_C"/>
</dbReference>
<dbReference type="InterPro" id="IPR013154">
    <property type="entry name" value="ADH-like_N"/>
</dbReference>
<evidence type="ECO:0000256" key="2">
    <source>
        <dbReference type="ARBA" id="ARBA00008072"/>
    </source>
</evidence>
<feature type="domain" description="Alcohol dehydrogenase-like N-terminal" evidence="8">
    <location>
        <begin position="49"/>
        <end position="140"/>
    </location>
</feature>
<dbReference type="Pfam" id="PF00107">
    <property type="entry name" value="ADH_zinc_N"/>
    <property type="match status" value="1"/>
</dbReference>